<dbReference type="RefSeq" id="WP_147131869.1">
    <property type="nucleotide sequence ID" value="NZ_VOSC01000012.1"/>
</dbReference>
<protein>
    <recommendedName>
        <fullName evidence="3">PorT family protein</fullName>
    </recommendedName>
</protein>
<evidence type="ECO:0000313" key="1">
    <source>
        <dbReference type="EMBL" id="TXE12962.1"/>
    </source>
</evidence>
<comment type="caution">
    <text evidence="1">The sequence shown here is derived from an EMBL/GenBank/DDBJ whole genome shotgun (WGS) entry which is preliminary data.</text>
</comment>
<gene>
    <name evidence="1" type="ORF">FUA26_03985</name>
</gene>
<keyword evidence="2" id="KW-1185">Reference proteome</keyword>
<evidence type="ECO:0000313" key="2">
    <source>
        <dbReference type="Proteomes" id="UP000321790"/>
    </source>
</evidence>
<dbReference type="Proteomes" id="UP000321790">
    <property type="component" value="Unassembled WGS sequence"/>
</dbReference>
<organism evidence="1 2">
    <name type="scientific">Seonamhaeicola algicola</name>
    <dbReference type="NCBI Taxonomy" id="1719036"/>
    <lineage>
        <taxon>Bacteria</taxon>
        <taxon>Pseudomonadati</taxon>
        <taxon>Bacteroidota</taxon>
        <taxon>Flavobacteriia</taxon>
        <taxon>Flavobacteriales</taxon>
        <taxon>Flavobacteriaceae</taxon>
    </lineage>
</organism>
<dbReference type="AlphaFoldDB" id="A0A5C7B530"/>
<dbReference type="OrthoDB" id="1143271at2"/>
<dbReference type="EMBL" id="VOSC01000012">
    <property type="protein sequence ID" value="TXE12962.1"/>
    <property type="molecule type" value="Genomic_DNA"/>
</dbReference>
<reference evidence="2" key="1">
    <citation type="submission" date="2019-08" db="EMBL/GenBank/DDBJ databases">
        <title>Seonamhaeicola sediminis sp. nov., isolated from marine sediment.</title>
        <authorList>
            <person name="Cao W.R."/>
        </authorList>
    </citation>
    <scope>NUCLEOTIDE SEQUENCE [LARGE SCALE GENOMIC DNA]</scope>
    <source>
        <strain evidence="2">Gy8</strain>
    </source>
</reference>
<name>A0A5C7B530_9FLAO</name>
<proteinExistence type="predicted"/>
<accession>A0A5C7B530</accession>
<sequence length="227" mass="25324">MKKIQRFLLVVILLTFVTKTFAQRGNYRITNGFSISGGYSQFDIVTNNFETKAGNGFAAGFLATVDIPNQWYNIGFGLQFAENTLGISGRQDLISANHTFIDYKLMKVQAVLLANIKVVENIFTIDVGPMIQYNSSLELKDDTEKNYYITNYNTLMADDITDISKFNFNGVVGASVGIKNIKLRGQYIYGFTNILKNLENKNLDTSGGNARFKGNQSMMVFGATISF</sequence>
<evidence type="ECO:0008006" key="3">
    <source>
        <dbReference type="Google" id="ProtNLM"/>
    </source>
</evidence>